<dbReference type="RefSeq" id="XP_018710358.1">
    <property type="nucleotide sequence ID" value="XM_018859015.1"/>
</dbReference>
<dbReference type="InterPro" id="IPR033697">
    <property type="entry name" value="Ribonuclease_T2_eukaryotic"/>
</dbReference>
<reference evidence="15 16" key="1">
    <citation type="submission" date="2016-05" db="EMBL/GenBank/DDBJ databases">
        <title>Comparative genomics of biotechnologically important yeasts.</title>
        <authorList>
            <consortium name="DOE Joint Genome Institute"/>
            <person name="Riley R."/>
            <person name="Haridas S."/>
            <person name="Wolfe K.H."/>
            <person name="Lopes M.R."/>
            <person name="Hittinger C.T."/>
            <person name="Goker M."/>
            <person name="Salamov A."/>
            <person name="Wisecaver J."/>
            <person name="Long T.M."/>
            <person name="Aerts A.L."/>
            <person name="Barry K."/>
            <person name="Choi C."/>
            <person name="Clum A."/>
            <person name="Coughlan A.Y."/>
            <person name="Deshpande S."/>
            <person name="Douglass A.P."/>
            <person name="Hanson S.J."/>
            <person name="Klenk H.-P."/>
            <person name="LaButti K."/>
            <person name="Lapidus A."/>
            <person name="Lindquist E."/>
            <person name="Lipzen A."/>
            <person name="Meier-kolthoff J.P."/>
            <person name="Ohm R.A."/>
            <person name="Otillar R.P."/>
            <person name="Pangilinan J."/>
            <person name="Peng Y."/>
            <person name="Rokas A."/>
            <person name="Rosa C.A."/>
            <person name="Scheuner C."/>
            <person name="Sibirny A.A."/>
            <person name="Slot J.C."/>
            <person name="Stielow J.B."/>
            <person name="Sun H."/>
            <person name="Kurtzman C.P."/>
            <person name="Blackwell M."/>
            <person name="Grigoriev I.V."/>
            <person name="Jeffries T.W."/>
        </authorList>
    </citation>
    <scope>NUCLEOTIDE SEQUENCE [LARGE SCALE GENOMIC DNA]</scope>
    <source>
        <strain evidence="15 16">NRRL YB-4993</strain>
    </source>
</reference>
<evidence type="ECO:0000256" key="14">
    <source>
        <dbReference type="SAM" id="SignalP"/>
    </source>
</evidence>
<dbReference type="GO" id="GO:0033897">
    <property type="term" value="F:ribonuclease T2 activity"/>
    <property type="evidence" value="ECO:0007669"/>
    <property type="project" value="UniProtKB-EC"/>
</dbReference>
<dbReference type="InterPro" id="IPR033130">
    <property type="entry name" value="RNase_T2_His_AS_2"/>
</dbReference>
<dbReference type="Pfam" id="PF00445">
    <property type="entry name" value="Ribonuclease_T2"/>
    <property type="match status" value="1"/>
</dbReference>
<evidence type="ECO:0000256" key="13">
    <source>
        <dbReference type="RuleBase" id="RU004328"/>
    </source>
</evidence>
<evidence type="ECO:0000256" key="4">
    <source>
        <dbReference type="ARBA" id="ARBA00022554"/>
    </source>
</evidence>
<dbReference type="Proteomes" id="UP000092555">
    <property type="component" value="Unassembled WGS sequence"/>
</dbReference>
<evidence type="ECO:0000256" key="12">
    <source>
        <dbReference type="PIRSR" id="PIRSR633697-1"/>
    </source>
</evidence>
<evidence type="ECO:0000256" key="1">
    <source>
        <dbReference type="ARBA" id="ARBA00004410"/>
    </source>
</evidence>
<evidence type="ECO:0000256" key="6">
    <source>
        <dbReference type="ARBA" id="ARBA00022759"/>
    </source>
</evidence>
<dbReference type="OrthoDB" id="435754at2759"/>
<dbReference type="GO" id="GO:0016787">
    <property type="term" value="F:hydrolase activity"/>
    <property type="evidence" value="ECO:0007669"/>
    <property type="project" value="UniProtKB-KW"/>
</dbReference>
<keyword evidence="14" id="KW-0732">Signal</keyword>
<accession>A0A1A0H7F6</accession>
<keyword evidence="4" id="KW-0926">Vacuole</keyword>
<dbReference type="InterPro" id="IPR001568">
    <property type="entry name" value="RNase_T2-like"/>
</dbReference>
<evidence type="ECO:0000256" key="9">
    <source>
        <dbReference type="ARBA" id="ARBA00023180"/>
    </source>
</evidence>
<dbReference type="EC" id="4.6.1.19" evidence="3"/>
<sequence length="260" mass="29299">MKFAVPFLLAASVQAASVQGNSPLCPIDTPISCSTTTFDDSCCFESPGGVILQTQFWDYDPATGPSDSFTLHGLWPDNCDGTYHQFCNDLLNIEAANIKTIIGSEFNDQALLSKMETFWKNYDGPDTLLWEHEFNKHGTCINTNSPACYGSNFKKDENVYNYYRIAFNLFEKYPTYQFLTDAGIVPSNEQTYTFDQISEALSSNFDGHSVYFNCDHENALQEVWYFHHMQGPLISESFVKIDSLTQSGCSRTGIKFIPKT</sequence>
<feature type="active site" evidence="12">
    <location>
        <position position="72"/>
    </location>
</feature>
<dbReference type="GO" id="GO:0005576">
    <property type="term" value="C:extracellular region"/>
    <property type="evidence" value="ECO:0007669"/>
    <property type="project" value="TreeGrafter"/>
</dbReference>
<evidence type="ECO:0000256" key="8">
    <source>
        <dbReference type="ARBA" id="ARBA00023157"/>
    </source>
</evidence>
<dbReference type="PANTHER" id="PTHR11240:SF22">
    <property type="entry name" value="RIBONUCLEASE T2"/>
    <property type="match status" value="1"/>
</dbReference>
<comment type="similarity">
    <text evidence="2 13">Belongs to the RNase T2 family.</text>
</comment>
<evidence type="ECO:0000256" key="3">
    <source>
        <dbReference type="ARBA" id="ARBA00012571"/>
    </source>
</evidence>
<dbReference type="STRING" id="869754.A0A1A0H7F6"/>
<comment type="caution">
    <text evidence="15">The sequence shown here is derived from an EMBL/GenBank/DDBJ whole genome shotgun (WGS) entry which is preliminary data.</text>
</comment>
<keyword evidence="10" id="KW-0456">Lyase</keyword>
<keyword evidence="16" id="KW-1185">Reference proteome</keyword>
<dbReference type="PROSITE" id="PS00530">
    <property type="entry name" value="RNASE_T2_1"/>
    <property type="match status" value="1"/>
</dbReference>
<gene>
    <name evidence="15" type="ORF">METBIDRAFT_79181</name>
</gene>
<dbReference type="PROSITE" id="PS00531">
    <property type="entry name" value="RNASE_T2_2"/>
    <property type="match status" value="1"/>
</dbReference>
<evidence type="ECO:0000256" key="2">
    <source>
        <dbReference type="ARBA" id="ARBA00007469"/>
    </source>
</evidence>
<keyword evidence="6" id="KW-0255">Endonuclease</keyword>
<feature type="signal peptide" evidence="14">
    <location>
        <begin position="1"/>
        <end position="15"/>
    </location>
</feature>
<evidence type="ECO:0000256" key="10">
    <source>
        <dbReference type="ARBA" id="ARBA00023239"/>
    </source>
</evidence>
<comment type="function">
    <text evidence="11">Rnase which modulates cell survival under stress conditions. Released from the vacuole to the cytoplasm during stress to promote tRNA and rRNA cleavage and to activate separately a downstream pathway that promotes cell death. Involved in cell size, vacuolar morphology and growth at high temperatures and high salt concentration.</text>
</comment>
<dbReference type="InterPro" id="IPR036430">
    <property type="entry name" value="RNase_T2-like_sf"/>
</dbReference>
<comment type="subcellular location">
    <subcellularLocation>
        <location evidence="1">Vacuole lumen</location>
    </subcellularLocation>
</comment>
<dbReference type="GeneID" id="30031991"/>
<dbReference type="GO" id="GO:0003723">
    <property type="term" value="F:RNA binding"/>
    <property type="evidence" value="ECO:0007669"/>
    <property type="project" value="InterPro"/>
</dbReference>
<evidence type="ECO:0000256" key="5">
    <source>
        <dbReference type="ARBA" id="ARBA00022722"/>
    </source>
</evidence>
<evidence type="ECO:0000256" key="7">
    <source>
        <dbReference type="ARBA" id="ARBA00022801"/>
    </source>
</evidence>
<feature type="active site" evidence="12">
    <location>
        <position position="137"/>
    </location>
</feature>
<keyword evidence="8" id="KW-1015">Disulfide bond</keyword>
<dbReference type="FunFam" id="3.90.730.10:FF:000004">
    <property type="entry name" value="Ribonuclease T2-like"/>
    <property type="match status" value="1"/>
</dbReference>
<keyword evidence="9" id="KW-0325">Glycoprotein</keyword>
<evidence type="ECO:0000256" key="11">
    <source>
        <dbReference type="ARBA" id="ARBA00025494"/>
    </source>
</evidence>
<protein>
    <recommendedName>
        <fullName evidence="3">ribonuclease T2</fullName>
        <ecNumber evidence="3">4.6.1.19</ecNumber>
    </recommendedName>
</protein>
<feature type="active site" evidence="12">
    <location>
        <position position="133"/>
    </location>
</feature>
<keyword evidence="5" id="KW-0540">Nuclease</keyword>
<dbReference type="AlphaFoldDB" id="A0A1A0H7F6"/>
<dbReference type="EMBL" id="LXTC01000005">
    <property type="protein sequence ID" value="OBA19833.1"/>
    <property type="molecule type" value="Genomic_DNA"/>
</dbReference>
<evidence type="ECO:0000313" key="15">
    <source>
        <dbReference type="EMBL" id="OBA19833.1"/>
    </source>
</evidence>
<dbReference type="CDD" id="cd01061">
    <property type="entry name" value="RNase_T2_euk"/>
    <property type="match status" value="1"/>
</dbReference>
<dbReference type="Gene3D" id="3.90.730.10">
    <property type="entry name" value="Ribonuclease T2-like"/>
    <property type="match status" value="1"/>
</dbReference>
<proteinExistence type="inferred from homology"/>
<dbReference type="GO" id="GO:0005775">
    <property type="term" value="C:vacuolar lumen"/>
    <property type="evidence" value="ECO:0007669"/>
    <property type="project" value="UniProtKB-SubCell"/>
</dbReference>
<dbReference type="InterPro" id="IPR018188">
    <property type="entry name" value="RNase_T2_His_AS_1"/>
</dbReference>
<feature type="chain" id="PRO_5013221240" description="ribonuclease T2" evidence="14">
    <location>
        <begin position="16"/>
        <end position="260"/>
    </location>
</feature>
<dbReference type="PANTHER" id="PTHR11240">
    <property type="entry name" value="RIBONUCLEASE T2"/>
    <property type="match status" value="1"/>
</dbReference>
<name>A0A1A0H7F6_9ASCO</name>
<keyword evidence="7" id="KW-0378">Hydrolase</keyword>
<evidence type="ECO:0000313" key="16">
    <source>
        <dbReference type="Proteomes" id="UP000092555"/>
    </source>
</evidence>
<organism evidence="15 16">
    <name type="scientific">Metschnikowia bicuspidata var. bicuspidata NRRL YB-4993</name>
    <dbReference type="NCBI Taxonomy" id="869754"/>
    <lineage>
        <taxon>Eukaryota</taxon>
        <taxon>Fungi</taxon>
        <taxon>Dikarya</taxon>
        <taxon>Ascomycota</taxon>
        <taxon>Saccharomycotina</taxon>
        <taxon>Pichiomycetes</taxon>
        <taxon>Metschnikowiaceae</taxon>
        <taxon>Metschnikowia</taxon>
    </lineage>
</organism>
<dbReference type="GO" id="GO:0006401">
    <property type="term" value="P:RNA catabolic process"/>
    <property type="evidence" value="ECO:0007669"/>
    <property type="project" value="TreeGrafter"/>
</dbReference>
<dbReference type="SUPFAM" id="SSF55895">
    <property type="entry name" value="Ribonuclease Rh-like"/>
    <property type="match status" value="1"/>
</dbReference>